<feature type="signal peptide" evidence="1">
    <location>
        <begin position="1"/>
        <end position="20"/>
    </location>
</feature>
<keyword evidence="1" id="KW-0732">Signal</keyword>
<evidence type="ECO:0008006" key="4">
    <source>
        <dbReference type="Google" id="ProtNLM"/>
    </source>
</evidence>
<evidence type="ECO:0000313" key="2">
    <source>
        <dbReference type="EMBL" id="PVW14776.1"/>
    </source>
</evidence>
<evidence type="ECO:0000256" key="1">
    <source>
        <dbReference type="SAM" id="SignalP"/>
    </source>
</evidence>
<feature type="chain" id="PRO_5015587509" description="Antitoxin component YwqK of YwqJK toxin-antitoxin module" evidence="1">
    <location>
        <begin position="21"/>
        <end position="839"/>
    </location>
</feature>
<name>A0A2U0I105_9FLAO</name>
<reference evidence="2 3" key="1">
    <citation type="submission" date="2018-04" db="EMBL/GenBank/DDBJ databases">
        <title>Marixanthomonas spongiae HN-E44 sp. nov., isolated from a marine sponge.</title>
        <authorList>
            <person name="Luo L."/>
            <person name="Zhuang L."/>
        </authorList>
    </citation>
    <scope>NUCLEOTIDE SEQUENCE [LARGE SCALE GENOMIC DNA]</scope>
    <source>
        <strain evidence="2 3">HN-E44</strain>
    </source>
</reference>
<dbReference type="AlphaFoldDB" id="A0A2U0I105"/>
<accession>A0A2U0I105</accession>
<gene>
    <name evidence="2" type="ORF">DDV96_09685</name>
</gene>
<organism evidence="2 3">
    <name type="scientific">Marixanthomonas spongiae</name>
    <dbReference type="NCBI Taxonomy" id="2174845"/>
    <lineage>
        <taxon>Bacteria</taxon>
        <taxon>Pseudomonadati</taxon>
        <taxon>Bacteroidota</taxon>
        <taxon>Flavobacteriia</taxon>
        <taxon>Flavobacteriales</taxon>
        <taxon>Flavobacteriaceae</taxon>
        <taxon>Marixanthomonas</taxon>
    </lineage>
</organism>
<comment type="caution">
    <text evidence="2">The sequence shown here is derived from an EMBL/GenBank/DDBJ whole genome shotgun (WGS) entry which is preliminary data.</text>
</comment>
<dbReference type="SUPFAM" id="SSF82185">
    <property type="entry name" value="Histone H3 K4-specific methyltransferase SET7/9 N-terminal domain"/>
    <property type="match status" value="1"/>
</dbReference>
<proteinExistence type="predicted"/>
<dbReference type="Gene3D" id="2.20.110.10">
    <property type="entry name" value="Histone H3 K4-specific methyltransferase SET7/9 N-terminal domain"/>
    <property type="match status" value="1"/>
</dbReference>
<protein>
    <recommendedName>
        <fullName evidence="4">Antitoxin component YwqK of YwqJK toxin-antitoxin module</fullName>
    </recommendedName>
</protein>
<dbReference type="Proteomes" id="UP000245962">
    <property type="component" value="Unassembled WGS sequence"/>
</dbReference>
<evidence type="ECO:0000313" key="3">
    <source>
        <dbReference type="Proteomes" id="UP000245962"/>
    </source>
</evidence>
<sequence length="839" mass="97983">MKIKFITVILLVATYANVKAQQDTLWFNTEWKKTDKEKAVFYRPPLKKEGNLYRVNDYYINGAKQMTGLSKFKDSIHFEGKAIWYTEEGKMLQSFYYKNNKLNGVSIVYKTSGSLRAPYEVTYENDRMLSKTYFDSDRDGIRFKRIYDESGQHIETLYYDGQGELIGTYSYSDKREAKGIKVDYYENPMRVENINVIKNEQEFQIKSFYPNGNKRAVFDTIRLKETFYNPEGDTIGVNQYAGKLGELYYDSGKLIEFYQDGKTIKTTETYADGNIIKRKEFNTFGVLIREEFFKDNKATKTISYTDEGNLLGVLDDQENNLNGTIRMRNNDIITYKDNTVISATTYYRNTNKVKETLKNEVITFYSISGEKLGTLRVHLEPGRYQSHALENGYSPTPIEGTLYSIDYKHRITAKVTYQERKVTKKTTYDYEENYGTRKEEGFKNTKIYDTEEKLIKEIEYFSNGKKRTEFFYNQNPDNSLQRGLFYNKSGEKIAEYNYETKTGTKYKYFYRSDRVKAIVEKENGEFIKQKTYQKVYTKNTRSHNIILREDIDFHGKANFYSKEGKLIAEATFEDGEPTGTLYSFKDREMVEVVNGVKNGARVEYESDEQTIEREGFYKNGKKHGTFNSYVNGIKTSEVNYKEDVKDGYSIYYDNNGSEISKLLYKNGEPYEGEKKPLYGDELEYKQGKLVKQIKKSGSYRAVLLYPAEDEINTTVYDLKENRLLTYSEKENLIQGKLTYYKNNAPYTTAIFKDGKLVNGTVWVKIEGRYNSGGAYAKLNKKKTALNVKVYDEENQLLFESTINTKVYDGYEKKLLNYLTGVETYIYHTQLFIEAINKNN</sequence>
<dbReference type="Gene3D" id="3.90.930.1">
    <property type="match status" value="1"/>
</dbReference>
<dbReference type="EMBL" id="QEHR01000005">
    <property type="protein sequence ID" value="PVW14776.1"/>
    <property type="molecule type" value="Genomic_DNA"/>
</dbReference>
<keyword evidence="3" id="KW-1185">Reference proteome</keyword>